<keyword evidence="2" id="KW-0378">Hydrolase</keyword>
<evidence type="ECO:0000259" key="1">
    <source>
        <dbReference type="Pfam" id="PF02464"/>
    </source>
</evidence>
<dbReference type="InterPro" id="IPR008136">
    <property type="entry name" value="CinA_C"/>
</dbReference>
<feature type="domain" description="CinA C-terminal" evidence="1">
    <location>
        <begin position="6"/>
        <end position="158"/>
    </location>
</feature>
<dbReference type="RefSeq" id="WP_230370949.1">
    <property type="nucleotide sequence ID" value="NZ_WLYX01000001.1"/>
</dbReference>
<sequence length="166" mass="17048">MVDNIQLAARVGASLLARGESVCTAESCTGGLIASALTEVSGSSAWFGYGVVTYSNDAKQRLLGVQSAALQEHGAVSEAVVRQMVAGACRLSGANWAVAVSGVAGPSGGTPEKPVGTVWFALQGPDGRAEAFVRHFSGDRDQVRQQTVTTALQALLDRLTSDVAQA</sequence>
<dbReference type="EMBL" id="WLYX01000001">
    <property type="protein sequence ID" value="MTD33828.1"/>
    <property type="molecule type" value="Genomic_DNA"/>
</dbReference>
<dbReference type="NCBIfam" id="TIGR00199">
    <property type="entry name" value="PncC_domain"/>
    <property type="match status" value="1"/>
</dbReference>
<dbReference type="Proteomes" id="UP000446658">
    <property type="component" value="Unassembled WGS sequence"/>
</dbReference>
<reference evidence="2 3" key="1">
    <citation type="submission" date="2019-11" db="EMBL/GenBank/DDBJ databases">
        <title>Draft genome sequence of Paludibacterium sp. dN18-1.</title>
        <authorList>
            <person name="Im W.-T."/>
        </authorList>
    </citation>
    <scope>NUCLEOTIDE SEQUENCE [LARGE SCALE GENOMIC DNA]</scope>
    <source>
        <strain evidence="3">dN 18-1</strain>
    </source>
</reference>
<comment type="caution">
    <text evidence="2">The sequence shown here is derived from an EMBL/GenBank/DDBJ whole genome shotgun (WGS) entry which is preliminary data.</text>
</comment>
<keyword evidence="3" id="KW-1185">Reference proteome</keyword>
<evidence type="ECO:0000313" key="2">
    <source>
        <dbReference type="EMBL" id="MTD33828.1"/>
    </source>
</evidence>
<dbReference type="Gene3D" id="3.90.950.20">
    <property type="entry name" value="CinA-like"/>
    <property type="match status" value="1"/>
</dbReference>
<protein>
    <submittedName>
        <fullName evidence="2">Nicotinamide-nucleotide amidohydrolase family protein</fullName>
    </submittedName>
</protein>
<accession>A0A844GF31</accession>
<name>A0A844GF31_9NEIS</name>
<organism evidence="2 3">
    <name type="scientific">Paludibacterium denitrificans</name>
    <dbReference type="NCBI Taxonomy" id="2675226"/>
    <lineage>
        <taxon>Bacteria</taxon>
        <taxon>Pseudomonadati</taxon>
        <taxon>Pseudomonadota</taxon>
        <taxon>Betaproteobacteria</taxon>
        <taxon>Neisseriales</taxon>
        <taxon>Chromobacteriaceae</taxon>
        <taxon>Paludibacterium</taxon>
    </lineage>
</organism>
<dbReference type="InterPro" id="IPR036653">
    <property type="entry name" value="CinA-like_C"/>
</dbReference>
<gene>
    <name evidence="2" type="ORF">GKE73_14780</name>
</gene>
<dbReference type="GO" id="GO:0016787">
    <property type="term" value="F:hydrolase activity"/>
    <property type="evidence" value="ECO:0007669"/>
    <property type="project" value="UniProtKB-KW"/>
</dbReference>
<evidence type="ECO:0000313" key="3">
    <source>
        <dbReference type="Proteomes" id="UP000446658"/>
    </source>
</evidence>
<dbReference type="SUPFAM" id="SSF142433">
    <property type="entry name" value="CinA-like"/>
    <property type="match status" value="1"/>
</dbReference>
<dbReference type="AlphaFoldDB" id="A0A844GF31"/>
<proteinExistence type="predicted"/>
<dbReference type="Pfam" id="PF02464">
    <property type="entry name" value="CinA"/>
    <property type="match status" value="1"/>
</dbReference>